<accession>A0A3L8D741</accession>
<dbReference type="Proteomes" id="UP000279307">
    <property type="component" value="Chromosome 12"/>
</dbReference>
<gene>
    <name evidence="2" type="ORF">DMN91_011814</name>
</gene>
<evidence type="ECO:0000313" key="2">
    <source>
        <dbReference type="EMBL" id="RLU16056.1"/>
    </source>
</evidence>
<dbReference type="EMBL" id="QOIP01000012">
    <property type="protein sequence ID" value="RLU16056.1"/>
    <property type="molecule type" value="Genomic_DNA"/>
</dbReference>
<proteinExistence type="predicted"/>
<organism evidence="2">
    <name type="scientific">Ooceraea biroi</name>
    <name type="common">Clonal raider ant</name>
    <name type="synonym">Cerapachys biroi</name>
    <dbReference type="NCBI Taxonomy" id="2015173"/>
    <lineage>
        <taxon>Eukaryota</taxon>
        <taxon>Metazoa</taxon>
        <taxon>Ecdysozoa</taxon>
        <taxon>Arthropoda</taxon>
        <taxon>Hexapoda</taxon>
        <taxon>Insecta</taxon>
        <taxon>Pterygota</taxon>
        <taxon>Neoptera</taxon>
        <taxon>Endopterygota</taxon>
        <taxon>Hymenoptera</taxon>
        <taxon>Apocrita</taxon>
        <taxon>Aculeata</taxon>
        <taxon>Formicoidea</taxon>
        <taxon>Formicidae</taxon>
        <taxon>Dorylinae</taxon>
        <taxon>Ooceraea</taxon>
    </lineage>
</organism>
<comment type="caution">
    <text evidence="2">The sequence shown here is derived from an EMBL/GenBank/DDBJ whole genome shotgun (WGS) entry which is preliminary data.</text>
</comment>
<protein>
    <submittedName>
        <fullName evidence="2">Uncharacterized protein</fullName>
    </submittedName>
</protein>
<evidence type="ECO:0000256" key="1">
    <source>
        <dbReference type="SAM" id="MobiDB-lite"/>
    </source>
</evidence>
<dbReference type="AlphaFoldDB" id="A0A3L8D741"/>
<reference evidence="2" key="2">
    <citation type="submission" date="2018-07" db="EMBL/GenBank/DDBJ databases">
        <authorList>
            <person name="Mckenzie S.K."/>
            <person name="Kronauer D.J.C."/>
        </authorList>
    </citation>
    <scope>NUCLEOTIDE SEQUENCE</scope>
    <source>
        <strain evidence="2">Clonal line C1</strain>
    </source>
</reference>
<name>A0A3L8D741_OOCBI</name>
<sequence length="417" mass="45835">MEYGNDEEVRHVLWDPCRTGYKYLEIGIGVPPTLDTATVHVAMGDTTGKEILLNAEMWKGLVDSRAIVCDYLTRANGEHVIVPPPMRMDDLTIRFASSNGQPTIRLDIPSCRLALFAPTVRYLYGLRHCAERVIATMASVVGRVEAKLRVFKHAAAGVEDPSDAPRAIRDRKDFDNNDLLDCELLVVVFVINLCGTSQERFLDFDIVNDQCDVDEDTQTISDSLTGSLNEASNKEDTATIQFSDVFTETSKVQSPEVTTETAKAKSSKVSAQVSTTLDSVSLLMLPESLKSCSNLLDHINELIRICATHLLSVTNGKPTSKDYTQLSIAMCLEYPVLKDDERAALRGMDECTHMDRNTDDDLDPGAGSSHDLSRTGYQVTLPDIALEVDGLQAQARVLGLVTLSFLETKVAAILTFP</sequence>
<feature type="region of interest" description="Disordered" evidence="1">
    <location>
        <begin position="354"/>
        <end position="373"/>
    </location>
</feature>
<reference evidence="2" key="1">
    <citation type="journal article" date="2018" name="Genome Res.">
        <title>The genomic architecture and molecular evolution of ant odorant receptors.</title>
        <authorList>
            <person name="McKenzie S.K."/>
            <person name="Kronauer D.J.C."/>
        </authorList>
    </citation>
    <scope>NUCLEOTIDE SEQUENCE [LARGE SCALE GENOMIC DNA]</scope>
    <source>
        <strain evidence="2">Clonal line C1</strain>
    </source>
</reference>
<dbReference type="OrthoDB" id="7549271at2759"/>